<dbReference type="AlphaFoldDB" id="A0A7G8BPP9"/>
<evidence type="ECO:0000313" key="2">
    <source>
        <dbReference type="Proteomes" id="UP000515312"/>
    </source>
</evidence>
<proteinExistence type="predicted"/>
<organism evidence="1 2">
    <name type="scientific">Alloacidobacterium dinghuense</name>
    <dbReference type="NCBI Taxonomy" id="2763107"/>
    <lineage>
        <taxon>Bacteria</taxon>
        <taxon>Pseudomonadati</taxon>
        <taxon>Acidobacteriota</taxon>
        <taxon>Terriglobia</taxon>
        <taxon>Terriglobales</taxon>
        <taxon>Acidobacteriaceae</taxon>
        <taxon>Alloacidobacterium</taxon>
    </lineage>
</organism>
<evidence type="ECO:0000313" key="1">
    <source>
        <dbReference type="EMBL" id="QNI34519.1"/>
    </source>
</evidence>
<dbReference type="EMBL" id="CP060394">
    <property type="protein sequence ID" value="QNI34519.1"/>
    <property type="molecule type" value="Genomic_DNA"/>
</dbReference>
<sequence length="76" mass="8659">MSADLCSQPIQNAPDFFLVTARIFSEPFRVGTEAAQEPENLGLFLLQGQPFFDQFDHPHKSAIRKDFPAHRNRADK</sequence>
<accession>A0A7G8BPP9</accession>
<gene>
    <name evidence="1" type="ORF">H7849_11850</name>
</gene>
<name>A0A7G8BPP9_9BACT</name>
<keyword evidence="2" id="KW-1185">Reference proteome</keyword>
<dbReference type="KEGG" id="adin:H7849_11850"/>
<dbReference type="Proteomes" id="UP000515312">
    <property type="component" value="Chromosome"/>
</dbReference>
<reference evidence="1 2" key="1">
    <citation type="submission" date="2020-08" db="EMBL/GenBank/DDBJ databases">
        <title>Edaphobacter telluris sp. nov. and Acidobacterium dinghuensis sp. nov., two acidobacteria isolated from forest soil.</title>
        <authorList>
            <person name="Fu J."/>
            <person name="Qiu L."/>
        </authorList>
    </citation>
    <scope>NUCLEOTIDE SEQUENCE [LARGE SCALE GENOMIC DNA]</scope>
    <source>
        <strain evidence="1">4Y35</strain>
    </source>
</reference>
<protein>
    <submittedName>
        <fullName evidence="1">Uncharacterized protein</fullName>
    </submittedName>
</protein>
<dbReference type="RefSeq" id="WP_186746744.1">
    <property type="nucleotide sequence ID" value="NZ_CP060394.1"/>
</dbReference>